<organism evidence="1">
    <name type="scientific">hydrothermal vent metagenome</name>
    <dbReference type="NCBI Taxonomy" id="652676"/>
    <lineage>
        <taxon>unclassified sequences</taxon>
        <taxon>metagenomes</taxon>
        <taxon>ecological metagenomes</taxon>
    </lineage>
</organism>
<proteinExistence type="predicted"/>
<dbReference type="AlphaFoldDB" id="A0A3B0UDS2"/>
<gene>
    <name evidence="1" type="ORF">MNBD_BACTEROID03-135</name>
</gene>
<accession>A0A3B0UDS2</accession>
<name>A0A3B0UDS2_9ZZZZ</name>
<reference evidence="1" key="1">
    <citation type="submission" date="2018-06" db="EMBL/GenBank/DDBJ databases">
        <authorList>
            <person name="Zhirakovskaya E."/>
        </authorList>
    </citation>
    <scope>NUCLEOTIDE SEQUENCE</scope>
</reference>
<evidence type="ECO:0000313" key="1">
    <source>
        <dbReference type="EMBL" id="VAW18644.1"/>
    </source>
</evidence>
<sequence>MSALKKVYSKEVYTSPRFDTVQIDVNLARITFKETGKGLMVKNKNGSVQGFSIAGADKKFHWPRLIL</sequence>
<protein>
    <submittedName>
        <fullName evidence="1">Uncharacterized protein</fullName>
    </submittedName>
</protein>
<dbReference type="EMBL" id="UOEL01000154">
    <property type="protein sequence ID" value="VAW18644.1"/>
    <property type="molecule type" value="Genomic_DNA"/>
</dbReference>